<dbReference type="SUPFAM" id="SSF103473">
    <property type="entry name" value="MFS general substrate transporter"/>
    <property type="match status" value="1"/>
</dbReference>
<feature type="transmembrane region" description="Helical" evidence="6">
    <location>
        <begin position="20"/>
        <end position="38"/>
    </location>
</feature>
<gene>
    <name evidence="8" type="ORF">FFZ77_28645</name>
</gene>
<evidence type="ECO:0000256" key="6">
    <source>
        <dbReference type="SAM" id="Phobius"/>
    </source>
</evidence>
<evidence type="ECO:0000256" key="3">
    <source>
        <dbReference type="ARBA" id="ARBA00022692"/>
    </source>
</evidence>
<dbReference type="InterPro" id="IPR020846">
    <property type="entry name" value="MFS_dom"/>
</dbReference>
<dbReference type="Pfam" id="PF07690">
    <property type="entry name" value="MFS_1"/>
    <property type="match status" value="1"/>
</dbReference>
<dbReference type="PROSITE" id="PS50850">
    <property type="entry name" value="MFS"/>
    <property type="match status" value="1"/>
</dbReference>
<dbReference type="PANTHER" id="PTHR43124:SF3">
    <property type="entry name" value="CHLORAMPHENICOL EFFLUX PUMP RV0191"/>
    <property type="match status" value="1"/>
</dbReference>
<name>A0ABW9P1I9_9ACTN</name>
<dbReference type="InterPro" id="IPR050189">
    <property type="entry name" value="MFS_Efflux_Transporters"/>
</dbReference>
<feature type="transmembrane region" description="Helical" evidence="6">
    <location>
        <begin position="258"/>
        <end position="276"/>
    </location>
</feature>
<feature type="domain" description="Major facilitator superfamily (MFS) profile" evidence="7">
    <location>
        <begin position="24"/>
        <end position="394"/>
    </location>
</feature>
<reference evidence="8 9" key="1">
    <citation type="submission" date="2019-06" db="EMBL/GenBank/DDBJ databases">
        <title>Comparative genomics and metabolomics analyses of clavulanic acid producing Streptomyces species provides insight into specialized metabolism and evolution of beta-lactam biosynthetic gene clusters.</title>
        <authorList>
            <person name="Moore M.A."/>
            <person name="Cruz-Morales P."/>
            <person name="Barona Gomez F."/>
            <person name="Kapil T."/>
        </authorList>
    </citation>
    <scope>NUCLEOTIDE SEQUENCE [LARGE SCALE GENOMIC DNA]</scope>
    <source>
        <strain evidence="8 9">T-272</strain>
    </source>
</reference>
<evidence type="ECO:0000313" key="9">
    <source>
        <dbReference type="Proteomes" id="UP000460558"/>
    </source>
</evidence>
<dbReference type="RefSeq" id="WP_153486866.1">
    <property type="nucleotide sequence ID" value="NZ_VDEQ01000329.1"/>
</dbReference>
<sequence>MTSTTDSPHVPDTSPGTSRWPLGGLLVLSGAAFVTILTEALPAGVLPVMSADLQVTEAHAGLLVTVYALAAALTAIPVTAWTLIVPRRTLLLALLLGFAATNAVTAVSGDFALTLVARVVSGVFAGLLWAMVPAYAARLAPERSGKAIATALAGMTVGLSLGIPAGTVLGGLIGWRWTFGLLTVLALALAAAALWRLPQLPGEGARRGGGLMATIRTPGIAVINTASIAAVLGFYVLYTYIAPFVERAELDVSTGTVLFVFGLGSLGGVWFAGVMADRRLRTATLGLLALATLCLASFGLFAQSTAAVLLGALLWGVTHGGLPTLMQTAGVRAAPRDPDTANSLWVTGWNIAMAGGSLLGGAVLAGAGTGALPWAASALLAASVLTVALHRRNGFPPKDSTPPPRP</sequence>
<feature type="transmembrane region" description="Helical" evidence="6">
    <location>
        <begin position="371"/>
        <end position="389"/>
    </location>
</feature>
<feature type="transmembrane region" description="Helical" evidence="6">
    <location>
        <begin position="148"/>
        <end position="173"/>
    </location>
</feature>
<organism evidence="8 9">
    <name type="scientific">Streptomyces katsurahamanus</name>
    <dbReference type="NCBI Taxonomy" id="2577098"/>
    <lineage>
        <taxon>Bacteria</taxon>
        <taxon>Bacillati</taxon>
        <taxon>Actinomycetota</taxon>
        <taxon>Actinomycetes</taxon>
        <taxon>Kitasatosporales</taxon>
        <taxon>Streptomycetaceae</taxon>
        <taxon>Streptomyces</taxon>
    </lineage>
</organism>
<feature type="transmembrane region" description="Helical" evidence="6">
    <location>
        <begin position="179"/>
        <end position="197"/>
    </location>
</feature>
<dbReference type="CDD" id="cd17324">
    <property type="entry name" value="MFS_NepI_like"/>
    <property type="match status" value="1"/>
</dbReference>
<keyword evidence="4 6" id="KW-1133">Transmembrane helix</keyword>
<evidence type="ECO:0000256" key="2">
    <source>
        <dbReference type="ARBA" id="ARBA00022475"/>
    </source>
</evidence>
<evidence type="ECO:0000313" key="8">
    <source>
        <dbReference type="EMBL" id="MQS39408.1"/>
    </source>
</evidence>
<dbReference type="EMBL" id="VDEQ01000329">
    <property type="protein sequence ID" value="MQS39408.1"/>
    <property type="molecule type" value="Genomic_DNA"/>
</dbReference>
<comment type="caution">
    <text evidence="8">The sequence shown here is derived from an EMBL/GenBank/DDBJ whole genome shotgun (WGS) entry which is preliminary data.</text>
</comment>
<dbReference type="PANTHER" id="PTHR43124">
    <property type="entry name" value="PURINE EFFLUX PUMP PBUE"/>
    <property type="match status" value="1"/>
</dbReference>
<dbReference type="Gene3D" id="1.20.1250.20">
    <property type="entry name" value="MFS general substrate transporter like domains"/>
    <property type="match status" value="1"/>
</dbReference>
<dbReference type="InterPro" id="IPR036259">
    <property type="entry name" value="MFS_trans_sf"/>
</dbReference>
<feature type="transmembrane region" description="Helical" evidence="6">
    <location>
        <begin position="115"/>
        <end position="136"/>
    </location>
</feature>
<protein>
    <submittedName>
        <fullName evidence="8">MFS transporter</fullName>
    </submittedName>
</protein>
<keyword evidence="5 6" id="KW-0472">Membrane</keyword>
<feature type="transmembrane region" description="Helical" evidence="6">
    <location>
        <begin position="90"/>
        <end position="109"/>
    </location>
</feature>
<feature type="transmembrane region" description="Helical" evidence="6">
    <location>
        <begin position="283"/>
        <end position="302"/>
    </location>
</feature>
<keyword evidence="2" id="KW-1003">Cell membrane</keyword>
<dbReference type="InterPro" id="IPR011701">
    <property type="entry name" value="MFS"/>
</dbReference>
<feature type="transmembrane region" description="Helical" evidence="6">
    <location>
        <begin position="58"/>
        <end position="83"/>
    </location>
</feature>
<proteinExistence type="predicted"/>
<evidence type="ECO:0000256" key="4">
    <source>
        <dbReference type="ARBA" id="ARBA00022989"/>
    </source>
</evidence>
<keyword evidence="9" id="KW-1185">Reference proteome</keyword>
<dbReference type="Proteomes" id="UP000460558">
    <property type="component" value="Unassembled WGS sequence"/>
</dbReference>
<feature type="transmembrane region" description="Helical" evidence="6">
    <location>
        <begin position="218"/>
        <end position="238"/>
    </location>
</feature>
<keyword evidence="3 6" id="KW-0812">Transmembrane</keyword>
<accession>A0ABW9P1I9</accession>
<evidence type="ECO:0000256" key="5">
    <source>
        <dbReference type="ARBA" id="ARBA00023136"/>
    </source>
</evidence>
<comment type="subcellular location">
    <subcellularLocation>
        <location evidence="1">Cell membrane</location>
        <topology evidence="1">Multi-pass membrane protein</topology>
    </subcellularLocation>
</comment>
<evidence type="ECO:0000256" key="1">
    <source>
        <dbReference type="ARBA" id="ARBA00004651"/>
    </source>
</evidence>
<evidence type="ECO:0000259" key="7">
    <source>
        <dbReference type="PROSITE" id="PS50850"/>
    </source>
</evidence>